<sequence length="149" mass="15973">MTTHIGAHLAAVDALCARALPGRPDPSGGPGTPAGPAHQVVELRASEEFWDADQSRIEEAEEEFRVELEVLVRALAGRWGEPEVLDLTGHLERSALGEPVPPPLDTLCGYVRTLHTWRIPGGWMGVGLAHSGRELPRRLIAAVAAGTPR</sequence>
<name>A0ABS0NSK2_9ACTN</name>
<dbReference type="RefSeq" id="WP_197991395.1">
    <property type="nucleotide sequence ID" value="NZ_JACYXC010000001.1"/>
</dbReference>
<proteinExistence type="predicted"/>
<dbReference type="EMBL" id="JACYXC010000001">
    <property type="protein sequence ID" value="MBH5338202.1"/>
    <property type="molecule type" value="Genomic_DNA"/>
</dbReference>
<evidence type="ECO:0000313" key="2">
    <source>
        <dbReference type="Proteomes" id="UP000807371"/>
    </source>
</evidence>
<protein>
    <submittedName>
        <fullName evidence="1">Uncharacterized protein</fullName>
    </submittedName>
</protein>
<organism evidence="1 2">
    <name type="scientific">Streptomyces pactum</name>
    <dbReference type="NCBI Taxonomy" id="68249"/>
    <lineage>
        <taxon>Bacteria</taxon>
        <taxon>Bacillati</taxon>
        <taxon>Actinomycetota</taxon>
        <taxon>Actinomycetes</taxon>
        <taxon>Kitasatosporales</taxon>
        <taxon>Streptomycetaceae</taxon>
        <taxon>Streptomyces</taxon>
    </lineage>
</organism>
<accession>A0ABS0NSK2</accession>
<dbReference type="Proteomes" id="UP000807371">
    <property type="component" value="Unassembled WGS sequence"/>
</dbReference>
<comment type="caution">
    <text evidence="1">The sequence shown here is derived from an EMBL/GenBank/DDBJ whole genome shotgun (WGS) entry which is preliminary data.</text>
</comment>
<keyword evidence="2" id="KW-1185">Reference proteome</keyword>
<gene>
    <name evidence="1" type="ORF">IHE55_26820</name>
</gene>
<evidence type="ECO:0000313" key="1">
    <source>
        <dbReference type="EMBL" id="MBH5338202.1"/>
    </source>
</evidence>
<reference evidence="1 2" key="1">
    <citation type="submission" date="2020-09" db="EMBL/GenBank/DDBJ databases">
        <title>Biosynthesis of the nuclear factor of activated T cells inhibitor NFAT-133 and its congeners in Streptomyces pactum.</title>
        <authorList>
            <person name="Zhou W."/>
            <person name="Posri P."/>
            <person name="Abugrain M.E."/>
            <person name="Weisberg A.J."/>
            <person name="Chang J.H."/>
            <person name="Mahmud T."/>
        </authorList>
    </citation>
    <scope>NUCLEOTIDE SEQUENCE [LARGE SCALE GENOMIC DNA]</scope>
    <source>
        <strain evidence="1 2">ATCC 27456</strain>
    </source>
</reference>